<accession>A0ABS8WMZ1</accession>
<proteinExistence type="predicted"/>
<protein>
    <submittedName>
        <fullName evidence="1">Uncharacterized protein</fullName>
    </submittedName>
</protein>
<name>A0ABS8WMZ1_DATST</name>
<dbReference type="EMBL" id="JACEIK010007950">
    <property type="protein sequence ID" value="MCE3050855.1"/>
    <property type="molecule type" value="Genomic_DNA"/>
</dbReference>
<evidence type="ECO:0000313" key="2">
    <source>
        <dbReference type="Proteomes" id="UP000823775"/>
    </source>
</evidence>
<sequence>MDHDYFQILWLNDEPYGYSGDNRGYSPQHQYYSNQEYSPMQDAKMIYSYSPWDAERTPYYFDQDPCFHDSSHHGYWASQAQCPNDQSSRDEQCNLIQDWNLEQNFDSKGSRLESRLNRVIQNQEKEESTLRNMIDVMSNSIIGFCDAFESNEDDSSTYCLVVTIRSGKVLQPRPHIPMEEEINIEEELSPNIGLAHGKVKNDSLIEEMNEEPKMIWRKLT</sequence>
<keyword evidence="2" id="KW-1185">Reference proteome</keyword>
<evidence type="ECO:0000313" key="1">
    <source>
        <dbReference type="EMBL" id="MCE3050855.1"/>
    </source>
</evidence>
<gene>
    <name evidence="1" type="ORF">HAX54_048310</name>
</gene>
<reference evidence="1 2" key="1">
    <citation type="journal article" date="2021" name="BMC Genomics">
        <title>Datura genome reveals duplications of psychoactive alkaloid biosynthetic genes and high mutation rate following tissue culture.</title>
        <authorList>
            <person name="Rajewski A."/>
            <person name="Carter-House D."/>
            <person name="Stajich J."/>
            <person name="Litt A."/>
        </authorList>
    </citation>
    <scope>NUCLEOTIDE SEQUENCE [LARGE SCALE GENOMIC DNA]</scope>
    <source>
        <strain evidence="1">AR-01</strain>
    </source>
</reference>
<dbReference type="Proteomes" id="UP000823775">
    <property type="component" value="Unassembled WGS sequence"/>
</dbReference>
<organism evidence="1 2">
    <name type="scientific">Datura stramonium</name>
    <name type="common">Jimsonweed</name>
    <name type="synonym">Common thornapple</name>
    <dbReference type="NCBI Taxonomy" id="4076"/>
    <lineage>
        <taxon>Eukaryota</taxon>
        <taxon>Viridiplantae</taxon>
        <taxon>Streptophyta</taxon>
        <taxon>Embryophyta</taxon>
        <taxon>Tracheophyta</taxon>
        <taxon>Spermatophyta</taxon>
        <taxon>Magnoliopsida</taxon>
        <taxon>eudicotyledons</taxon>
        <taxon>Gunneridae</taxon>
        <taxon>Pentapetalae</taxon>
        <taxon>asterids</taxon>
        <taxon>lamiids</taxon>
        <taxon>Solanales</taxon>
        <taxon>Solanaceae</taxon>
        <taxon>Solanoideae</taxon>
        <taxon>Datureae</taxon>
        <taxon>Datura</taxon>
    </lineage>
</organism>
<comment type="caution">
    <text evidence="1">The sequence shown here is derived from an EMBL/GenBank/DDBJ whole genome shotgun (WGS) entry which is preliminary data.</text>
</comment>